<feature type="transmembrane region" description="Helical" evidence="13">
    <location>
        <begin position="294"/>
        <end position="319"/>
    </location>
</feature>
<dbReference type="CDD" id="cd00212">
    <property type="entry name" value="PTS_IIB_glc"/>
    <property type="match status" value="1"/>
</dbReference>
<feature type="transmembrane region" description="Helical" evidence="13">
    <location>
        <begin position="128"/>
        <end position="152"/>
    </location>
</feature>
<feature type="domain" description="PTS EIIC type-1" evidence="15">
    <location>
        <begin position="123"/>
        <end position="527"/>
    </location>
</feature>
<evidence type="ECO:0000256" key="8">
    <source>
        <dbReference type="ARBA" id="ARBA00022777"/>
    </source>
</evidence>
<accession>A0A2S0NJC4</accession>
<feature type="transmembrane region" description="Helical" evidence="13">
    <location>
        <begin position="438"/>
        <end position="458"/>
    </location>
</feature>
<evidence type="ECO:0000256" key="13">
    <source>
        <dbReference type="SAM" id="Phobius"/>
    </source>
</evidence>
<dbReference type="InterPro" id="IPR018113">
    <property type="entry name" value="PTrfase_EIIB_Cys"/>
</dbReference>
<evidence type="ECO:0000256" key="5">
    <source>
        <dbReference type="ARBA" id="ARBA00022679"/>
    </source>
</evidence>
<dbReference type="InterPro" id="IPR013013">
    <property type="entry name" value="PTS_EIIC_1"/>
</dbReference>
<keyword evidence="10 13" id="KW-0472">Membrane</keyword>
<evidence type="ECO:0000256" key="7">
    <source>
        <dbReference type="ARBA" id="ARBA00022692"/>
    </source>
</evidence>
<comment type="subcellular location">
    <subcellularLocation>
        <location evidence="1">Cell membrane</location>
        <topology evidence="1">Multi-pass membrane protein</topology>
    </subcellularLocation>
</comment>
<dbReference type="GO" id="GO:0009401">
    <property type="term" value="P:phosphoenolpyruvate-dependent sugar phosphotransferase system"/>
    <property type="evidence" value="ECO:0007669"/>
    <property type="project" value="UniProtKB-KW"/>
</dbReference>
<dbReference type="GO" id="GO:0005886">
    <property type="term" value="C:plasma membrane"/>
    <property type="evidence" value="ECO:0007669"/>
    <property type="project" value="UniProtKB-SubCell"/>
</dbReference>
<evidence type="ECO:0008006" key="18">
    <source>
        <dbReference type="Google" id="ProtNLM"/>
    </source>
</evidence>
<feature type="transmembrane region" description="Helical" evidence="13">
    <location>
        <begin position="228"/>
        <end position="248"/>
    </location>
</feature>
<evidence type="ECO:0000256" key="4">
    <source>
        <dbReference type="ARBA" id="ARBA00022597"/>
    </source>
</evidence>
<keyword evidence="5" id="KW-0808">Transferase</keyword>
<dbReference type="AlphaFoldDB" id="A0A2S0NJC4"/>
<dbReference type="Proteomes" id="UP000239250">
    <property type="component" value="Chromosome"/>
</dbReference>
<dbReference type="PANTHER" id="PTHR30175:SF1">
    <property type="entry name" value="PTS SYSTEM ARBUTIN-, CELLOBIOSE-, AND SALICIN-SPECIFIC EIIBC COMPONENT-RELATED"/>
    <property type="match status" value="1"/>
</dbReference>
<keyword evidence="2" id="KW-0813">Transport</keyword>
<dbReference type="EMBL" id="CP027019">
    <property type="protein sequence ID" value="AVP49111.1"/>
    <property type="molecule type" value="Genomic_DNA"/>
</dbReference>
<proteinExistence type="predicted"/>
<evidence type="ECO:0000256" key="1">
    <source>
        <dbReference type="ARBA" id="ARBA00004651"/>
    </source>
</evidence>
<keyword evidence="12" id="KW-0175">Coiled coil</keyword>
<sequence length="704" mass="77829">MAKTKNKYDEFLKTTYEAVGGKENFGEIYHCVTRLRFKILDKTKVNEAKILEQKKQGLVKGINWLGNELQVIIGMEVSKVFDAFNNYLETLQTKPTTSGEIGEFKVEKIQGQEHLSITNKLLNMIKGFVMPMIPAVIGLGIIVSIQAILALAKVIPSIQQMAIMDIQGQVIVANSFLQQKAEWLAQGGHNITFIIGILFYIGGTGAMSFLGILILFNGFKYLKLNPTFGAVLGFMLCAPSLILQGWNIQLVNVLDGWFKIKMGPVMGSIFVLIPAAFLFKYIKIGVDKVVPNLLNNLFAGAIALFITTVVVFIGLAPVIGIFENILGRAVNLLSEIPYGLGVMFYSLSWQFLVITGAHMTLVMLVMGPWLADSTAGMTIAIPMLMGAQIAAFGQMGAGLGIAVRTKDRMLKKQSIEAAIPCAFGVTEPMMFGVTLIRFKTLIFGCIGAGIGGLFFGIMKIPYFSQGGLGILAVMNTITGTLAGDANGGVADILWTLVTFAMAAGSACLITAFLFGQDGRVQTKQKMKKLTNLASKYITLNNNQNLNVESFKAELAEIEKIQNDREHIKLQQIYLKNDIKYNNFVAKLDKSEIKLDKLKEVNKSQKAITTLENKIQILKTKIAECEKQAKLQYENIVKINEQTINLINKTFENQNYDETLKDLKNNYTNIINEVYKGEYQQPILEEVSLIPILKEEKAKLKIKTA</sequence>
<evidence type="ECO:0000313" key="17">
    <source>
        <dbReference type="Proteomes" id="UP000239250"/>
    </source>
</evidence>
<dbReference type="GO" id="GO:0016301">
    <property type="term" value="F:kinase activity"/>
    <property type="evidence" value="ECO:0007669"/>
    <property type="project" value="UniProtKB-KW"/>
</dbReference>
<evidence type="ECO:0000256" key="9">
    <source>
        <dbReference type="ARBA" id="ARBA00022989"/>
    </source>
</evidence>
<dbReference type="InterPro" id="IPR036878">
    <property type="entry name" value="Glu_permease_IIB"/>
</dbReference>
<name>A0A2S0NJC4_9MOLU</name>
<feature type="active site" description="Phosphocysteine intermediate; for EIIB activity" evidence="11">
    <location>
        <position position="31"/>
    </location>
</feature>
<evidence type="ECO:0000259" key="15">
    <source>
        <dbReference type="PROSITE" id="PS51103"/>
    </source>
</evidence>
<keyword evidence="4" id="KW-0762">Sugar transport</keyword>
<dbReference type="RefSeq" id="WP_303662455.1">
    <property type="nucleotide sequence ID" value="NZ_CP027019.1"/>
</dbReference>
<feature type="transmembrane region" description="Helical" evidence="13">
    <location>
        <begin position="351"/>
        <end position="371"/>
    </location>
</feature>
<dbReference type="InterPro" id="IPR003352">
    <property type="entry name" value="PTS_EIIC"/>
</dbReference>
<evidence type="ECO:0000256" key="12">
    <source>
        <dbReference type="SAM" id="Coils"/>
    </source>
</evidence>
<evidence type="ECO:0000256" key="6">
    <source>
        <dbReference type="ARBA" id="ARBA00022683"/>
    </source>
</evidence>
<dbReference type="GO" id="GO:0008982">
    <property type="term" value="F:protein-N(PI)-phosphohistidine-sugar phosphotransferase activity"/>
    <property type="evidence" value="ECO:0007669"/>
    <property type="project" value="InterPro"/>
</dbReference>
<keyword evidence="9 13" id="KW-1133">Transmembrane helix</keyword>
<organism evidence="16 17">
    <name type="scientific">Williamsoniiplasma luminosum</name>
    <dbReference type="NCBI Taxonomy" id="214888"/>
    <lineage>
        <taxon>Bacteria</taxon>
        <taxon>Bacillati</taxon>
        <taxon>Mycoplasmatota</taxon>
        <taxon>Mollicutes</taxon>
        <taxon>Entomoplasmatales</taxon>
        <taxon>Williamsoniiplasma</taxon>
    </lineage>
</organism>
<dbReference type="InterPro" id="IPR050558">
    <property type="entry name" value="PTS_Sugar-Specific_Components"/>
</dbReference>
<protein>
    <recommendedName>
        <fullName evidence="18">PTS system, beta-glucoside-specific IIABC component</fullName>
    </recommendedName>
</protein>
<feature type="transmembrane region" description="Helical" evidence="13">
    <location>
        <begin position="191"/>
        <end position="216"/>
    </location>
</feature>
<keyword evidence="3" id="KW-1003">Cell membrane</keyword>
<dbReference type="GO" id="GO:0090563">
    <property type="term" value="F:protein-phosphocysteine-sugar phosphotransferase activity"/>
    <property type="evidence" value="ECO:0007669"/>
    <property type="project" value="TreeGrafter"/>
</dbReference>
<dbReference type="PROSITE" id="PS01035">
    <property type="entry name" value="PTS_EIIB_TYPE_1_CYS"/>
    <property type="match status" value="1"/>
</dbReference>
<dbReference type="Gene3D" id="3.30.1360.60">
    <property type="entry name" value="Glucose permease domain IIB"/>
    <property type="match status" value="1"/>
</dbReference>
<evidence type="ECO:0000259" key="14">
    <source>
        <dbReference type="PROSITE" id="PS51098"/>
    </source>
</evidence>
<evidence type="ECO:0000313" key="16">
    <source>
        <dbReference type="EMBL" id="AVP49111.1"/>
    </source>
</evidence>
<keyword evidence="6" id="KW-0598">Phosphotransferase system</keyword>
<feature type="transmembrane region" description="Helical" evidence="13">
    <location>
        <begin position="377"/>
        <end position="403"/>
    </location>
</feature>
<dbReference type="InterPro" id="IPR001996">
    <property type="entry name" value="PTS_IIB_1"/>
</dbReference>
<feature type="transmembrane region" description="Helical" evidence="13">
    <location>
        <begin position="492"/>
        <end position="515"/>
    </location>
</feature>
<reference evidence="17" key="1">
    <citation type="submission" date="2018-02" db="EMBL/GenBank/DDBJ databases">
        <title>Firefly genomes illuminate parallel origins of bioluminescence in beetles.</title>
        <authorList>
            <person name="Fallon T.R."/>
            <person name="Lower S.E.S."/>
            <person name="Behringer M."/>
            <person name="Weng J.-K."/>
        </authorList>
    </citation>
    <scope>NUCLEOTIDE SEQUENCE [LARGE SCALE GENOMIC DNA]</scope>
</reference>
<evidence type="ECO:0000256" key="2">
    <source>
        <dbReference type="ARBA" id="ARBA00022448"/>
    </source>
</evidence>
<feature type="coiled-coil region" evidence="12">
    <location>
        <begin position="540"/>
        <end position="627"/>
    </location>
</feature>
<dbReference type="PANTHER" id="PTHR30175">
    <property type="entry name" value="PHOSPHOTRANSFERASE SYSTEM TRANSPORT PROTEIN"/>
    <property type="match status" value="1"/>
</dbReference>
<feature type="domain" description="PTS EIIB type-1" evidence="14">
    <location>
        <begin position="9"/>
        <end position="94"/>
    </location>
</feature>
<dbReference type="PROSITE" id="PS51103">
    <property type="entry name" value="PTS_EIIC_TYPE_1"/>
    <property type="match status" value="1"/>
</dbReference>
<evidence type="ECO:0000256" key="3">
    <source>
        <dbReference type="ARBA" id="ARBA00022475"/>
    </source>
</evidence>
<dbReference type="PROSITE" id="PS51098">
    <property type="entry name" value="PTS_EIIB_TYPE_1"/>
    <property type="match status" value="1"/>
</dbReference>
<keyword evidence="7 13" id="KW-0812">Transmembrane</keyword>
<evidence type="ECO:0000256" key="11">
    <source>
        <dbReference type="PROSITE-ProRule" id="PRU00421"/>
    </source>
</evidence>
<keyword evidence="8" id="KW-0418">Kinase</keyword>
<dbReference type="SUPFAM" id="SSF55604">
    <property type="entry name" value="Glucose permease domain IIB"/>
    <property type="match status" value="1"/>
</dbReference>
<dbReference type="Pfam" id="PF00367">
    <property type="entry name" value="PTS_EIIB"/>
    <property type="match status" value="1"/>
</dbReference>
<dbReference type="Pfam" id="PF02378">
    <property type="entry name" value="PTS_EIIC"/>
    <property type="match status" value="1"/>
</dbReference>
<feature type="transmembrane region" description="Helical" evidence="13">
    <location>
        <begin position="260"/>
        <end position="282"/>
    </location>
</feature>
<evidence type="ECO:0000256" key="10">
    <source>
        <dbReference type="ARBA" id="ARBA00023136"/>
    </source>
</evidence>
<gene>
    <name evidence="16" type="ORF">C5T88_00730</name>
</gene>